<keyword evidence="2" id="KW-1185">Reference proteome</keyword>
<name>A0AAV1HQG4_9CHLO</name>
<evidence type="ECO:0000313" key="2">
    <source>
        <dbReference type="Proteomes" id="UP001314263"/>
    </source>
</evidence>
<evidence type="ECO:0000313" key="1">
    <source>
        <dbReference type="EMBL" id="CAK0733256.1"/>
    </source>
</evidence>
<comment type="caution">
    <text evidence="1">The sequence shown here is derived from an EMBL/GenBank/DDBJ whole genome shotgun (WGS) entry which is preliminary data.</text>
</comment>
<gene>
    <name evidence="1" type="ORF">CVIRNUC_000248</name>
</gene>
<accession>A0AAV1HQG4</accession>
<proteinExistence type="predicted"/>
<dbReference type="AlphaFoldDB" id="A0AAV1HQG4"/>
<protein>
    <submittedName>
        <fullName evidence="1">Uncharacterized protein</fullName>
    </submittedName>
</protein>
<dbReference type="Proteomes" id="UP001314263">
    <property type="component" value="Unassembled WGS sequence"/>
</dbReference>
<reference evidence="1 2" key="1">
    <citation type="submission" date="2023-10" db="EMBL/GenBank/DDBJ databases">
        <authorList>
            <person name="Maclean D."/>
            <person name="Macfadyen A."/>
        </authorList>
    </citation>
    <scope>NUCLEOTIDE SEQUENCE [LARGE SCALE GENOMIC DNA]</scope>
</reference>
<organism evidence="1 2">
    <name type="scientific">Coccomyxa viridis</name>
    <dbReference type="NCBI Taxonomy" id="1274662"/>
    <lineage>
        <taxon>Eukaryota</taxon>
        <taxon>Viridiplantae</taxon>
        <taxon>Chlorophyta</taxon>
        <taxon>core chlorophytes</taxon>
        <taxon>Trebouxiophyceae</taxon>
        <taxon>Trebouxiophyceae incertae sedis</taxon>
        <taxon>Coccomyxaceae</taxon>
        <taxon>Coccomyxa</taxon>
    </lineage>
</organism>
<dbReference type="EMBL" id="CAUYUE010000001">
    <property type="protein sequence ID" value="CAK0733256.1"/>
    <property type="molecule type" value="Genomic_DNA"/>
</dbReference>
<sequence length="117" mass="13160">MQESFRGHNLSQAGVPTLTGPQSCHAASQMGCARISRKHKCQQAWYGCKESDLAEHPVMPQPDPGRDGYFLYRPHHHQMRSQGCTSCLTPAMIISMANVKERTAMAVCNRWQWVICT</sequence>